<evidence type="ECO:0000256" key="7">
    <source>
        <dbReference type="ARBA" id="ARBA00022857"/>
    </source>
</evidence>
<comment type="catalytic activity">
    <reaction evidence="12">
        <text>5,6-dihydrouridine(47) in tRNA + NADP(+) = uridine(47) in tRNA + NADPH + H(+)</text>
        <dbReference type="Rhea" id="RHEA:53360"/>
        <dbReference type="Rhea" id="RHEA-COMP:13539"/>
        <dbReference type="Rhea" id="RHEA-COMP:13540"/>
        <dbReference type="ChEBI" id="CHEBI:15378"/>
        <dbReference type="ChEBI" id="CHEBI:57783"/>
        <dbReference type="ChEBI" id="CHEBI:58349"/>
        <dbReference type="ChEBI" id="CHEBI:65315"/>
        <dbReference type="ChEBI" id="CHEBI:74443"/>
        <dbReference type="EC" id="1.3.1.89"/>
    </reaction>
    <physiologicalReaction direction="right-to-left" evidence="12">
        <dbReference type="Rhea" id="RHEA:53362"/>
    </physiologicalReaction>
</comment>
<dbReference type="GO" id="GO:0050660">
    <property type="term" value="F:flavin adenine dinucleotide binding"/>
    <property type="evidence" value="ECO:0007669"/>
    <property type="project" value="InterPro"/>
</dbReference>
<evidence type="ECO:0000256" key="5">
    <source>
        <dbReference type="ARBA" id="ARBA00022643"/>
    </source>
</evidence>
<organism evidence="15 16">
    <name type="scientific">Chlamydomonas eustigma</name>
    <dbReference type="NCBI Taxonomy" id="1157962"/>
    <lineage>
        <taxon>Eukaryota</taxon>
        <taxon>Viridiplantae</taxon>
        <taxon>Chlorophyta</taxon>
        <taxon>core chlorophytes</taxon>
        <taxon>Chlorophyceae</taxon>
        <taxon>CS clade</taxon>
        <taxon>Chlamydomonadales</taxon>
        <taxon>Chlamydomonadaceae</taxon>
        <taxon>Chlamydomonas</taxon>
    </lineage>
</organism>
<keyword evidence="16" id="KW-1185">Reference proteome</keyword>
<dbReference type="PROSITE" id="PS01136">
    <property type="entry name" value="UPF0034"/>
    <property type="match status" value="1"/>
</dbReference>
<evidence type="ECO:0000256" key="2">
    <source>
        <dbReference type="ARBA" id="ARBA00005451"/>
    </source>
</evidence>
<evidence type="ECO:0000256" key="4">
    <source>
        <dbReference type="ARBA" id="ARBA00022630"/>
    </source>
</evidence>
<evidence type="ECO:0000256" key="8">
    <source>
        <dbReference type="ARBA" id="ARBA00023002"/>
    </source>
</evidence>
<comment type="similarity">
    <text evidence="2">Belongs to the Dus family. Dus3 subfamily.</text>
</comment>
<dbReference type="EMBL" id="BEGY01000085">
    <property type="protein sequence ID" value="GAX82719.1"/>
    <property type="molecule type" value="Genomic_DNA"/>
</dbReference>
<accession>A0A250XIH5</accession>
<evidence type="ECO:0000256" key="12">
    <source>
        <dbReference type="ARBA" id="ARBA00049513"/>
    </source>
</evidence>
<evidence type="ECO:0000256" key="9">
    <source>
        <dbReference type="ARBA" id="ARBA00048266"/>
    </source>
</evidence>
<dbReference type="FunFam" id="3.20.20.70:FF:000494">
    <property type="match status" value="1"/>
</dbReference>
<evidence type="ECO:0000259" key="14">
    <source>
        <dbReference type="Pfam" id="PF01207"/>
    </source>
</evidence>
<evidence type="ECO:0000256" key="1">
    <source>
        <dbReference type="ARBA" id="ARBA00001917"/>
    </source>
</evidence>
<dbReference type="AlphaFoldDB" id="A0A250XIH5"/>
<name>A0A250XIH5_9CHLO</name>
<keyword evidence="4" id="KW-0285">Flavoprotein</keyword>
<dbReference type="PANTHER" id="PTHR45846:SF1">
    <property type="entry name" value="TRNA-DIHYDROURIDINE(47) SYNTHASE [NAD(P)(+)]-LIKE"/>
    <property type="match status" value="1"/>
</dbReference>
<keyword evidence="7" id="KW-0521">NADP</keyword>
<evidence type="ECO:0000256" key="11">
    <source>
        <dbReference type="ARBA" id="ARBA00049447"/>
    </source>
</evidence>
<keyword evidence="6" id="KW-0819">tRNA processing</keyword>
<keyword evidence="5" id="KW-0288">FMN</keyword>
<evidence type="ECO:0000313" key="16">
    <source>
        <dbReference type="Proteomes" id="UP000232323"/>
    </source>
</evidence>
<dbReference type="InterPro" id="IPR018517">
    <property type="entry name" value="tRNA_hU_synthase_CS"/>
</dbReference>
<feature type="region of interest" description="Disordered" evidence="13">
    <location>
        <begin position="461"/>
        <end position="481"/>
    </location>
</feature>
<evidence type="ECO:0000256" key="13">
    <source>
        <dbReference type="SAM" id="MobiDB-lite"/>
    </source>
</evidence>
<dbReference type="GO" id="GO:0102265">
    <property type="term" value="F:tRNA-dihydrouridine47 synthase activity"/>
    <property type="evidence" value="ECO:0007669"/>
    <property type="project" value="UniProtKB-EC"/>
</dbReference>
<evidence type="ECO:0000256" key="6">
    <source>
        <dbReference type="ARBA" id="ARBA00022694"/>
    </source>
</evidence>
<comment type="catalytic activity">
    <reaction evidence="10">
        <text>a 5,6-dihydrouridine in mRNA + NAD(+) = a uridine in mRNA + NADH + H(+)</text>
        <dbReference type="Rhea" id="RHEA:69851"/>
        <dbReference type="Rhea" id="RHEA-COMP:14658"/>
        <dbReference type="Rhea" id="RHEA-COMP:17789"/>
        <dbReference type="ChEBI" id="CHEBI:15378"/>
        <dbReference type="ChEBI" id="CHEBI:57540"/>
        <dbReference type="ChEBI" id="CHEBI:57945"/>
        <dbReference type="ChEBI" id="CHEBI:65315"/>
        <dbReference type="ChEBI" id="CHEBI:74443"/>
    </reaction>
    <physiologicalReaction direction="right-to-left" evidence="10">
        <dbReference type="Rhea" id="RHEA:69853"/>
    </physiologicalReaction>
</comment>
<comment type="cofactor">
    <cofactor evidence="1">
        <name>FMN</name>
        <dbReference type="ChEBI" id="CHEBI:58210"/>
    </cofactor>
</comment>
<comment type="caution">
    <text evidence="15">The sequence shown here is derived from an EMBL/GenBank/DDBJ whole genome shotgun (WGS) entry which is preliminary data.</text>
</comment>
<gene>
    <name evidence="15" type="ORF">CEUSTIGMA_g10145.t1</name>
</gene>
<dbReference type="Pfam" id="PF01207">
    <property type="entry name" value="Dus"/>
    <property type="match status" value="1"/>
</dbReference>
<proteinExistence type="inferred from homology"/>
<dbReference type="Gene3D" id="3.20.20.70">
    <property type="entry name" value="Aldolase class I"/>
    <property type="match status" value="1"/>
</dbReference>
<dbReference type="STRING" id="1157962.A0A250XIH5"/>
<dbReference type="EC" id="1.3.1.89" evidence="3"/>
<dbReference type="PANTHER" id="PTHR45846">
    <property type="entry name" value="TRNA-DIHYDROURIDINE(47) SYNTHASE [NAD(P)(+)]-LIKE"/>
    <property type="match status" value="1"/>
</dbReference>
<keyword evidence="8" id="KW-0560">Oxidoreductase</keyword>
<dbReference type="InterPro" id="IPR035587">
    <property type="entry name" value="DUS-like_FMN-bd"/>
</dbReference>
<protein>
    <recommendedName>
        <fullName evidence="3">tRNA-dihydrouridine(47) synthase [NAD(P)(+)]</fullName>
        <ecNumber evidence="3">1.3.1.89</ecNumber>
    </recommendedName>
</protein>
<comment type="catalytic activity">
    <reaction evidence="9">
        <text>5,6-dihydrouridine(47) in tRNA + NAD(+) = uridine(47) in tRNA + NADH + H(+)</text>
        <dbReference type="Rhea" id="RHEA:53364"/>
        <dbReference type="Rhea" id="RHEA-COMP:13539"/>
        <dbReference type="Rhea" id="RHEA-COMP:13540"/>
        <dbReference type="ChEBI" id="CHEBI:15378"/>
        <dbReference type="ChEBI" id="CHEBI:57540"/>
        <dbReference type="ChEBI" id="CHEBI:57945"/>
        <dbReference type="ChEBI" id="CHEBI:65315"/>
        <dbReference type="ChEBI" id="CHEBI:74443"/>
        <dbReference type="EC" id="1.3.1.89"/>
    </reaction>
    <physiologicalReaction direction="right-to-left" evidence="9">
        <dbReference type="Rhea" id="RHEA:53366"/>
    </physiologicalReaction>
</comment>
<dbReference type="OrthoDB" id="259935at2759"/>
<feature type="domain" description="DUS-like FMN-binding" evidence="14">
    <location>
        <begin position="99"/>
        <end position="364"/>
    </location>
</feature>
<dbReference type="InterPro" id="IPR013785">
    <property type="entry name" value="Aldolase_TIM"/>
</dbReference>
<reference evidence="15 16" key="1">
    <citation type="submission" date="2017-08" db="EMBL/GenBank/DDBJ databases">
        <title>Acidophilic green algal genome provides insights into adaptation to an acidic environment.</title>
        <authorList>
            <person name="Hirooka S."/>
            <person name="Hirose Y."/>
            <person name="Kanesaki Y."/>
            <person name="Higuchi S."/>
            <person name="Fujiwara T."/>
            <person name="Onuma R."/>
            <person name="Era A."/>
            <person name="Ohbayashi R."/>
            <person name="Uzuka A."/>
            <person name="Nozaki H."/>
            <person name="Yoshikawa H."/>
            <person name="Miyagishima S.Y."/>
        </authorList>
    </citation>
    <scope>NUCLEOTIDE SEQUENCE [LARGE SCALE GENOMIC DNA]</scope>
    <source>
        <strain evidence="15 16">NIES-2499</strain>
    </source>
</reference>
<dbReference type="CDD" id="cd02801">
    <property type="entry name" value="DUS_like_FMN"/>
    <property type="match status" value="1"/>
</dbReference>
<evidence type="ECO:0000256" key="10">
    <source>
        <dbReference type="ARBA" id="ARBA00048342"/>
    </source>
</evidence>
<sequence>MLSGYRRQALGCGRNEAWVTPHRRSGPTPSRSQFRHIHITSHLSVSETLVSDLEVGTENNDMASVLEGDQELMASFSLSESVHIRNKTLIDELRGELILAPLTRGNHAPFRKWCVELGCKVTMSEMAFAKPLLKGDRVERARLLKGESEHCYGFQIATKTISEGLEAARLARENGARWIDLNCGCPIYEATRRGLGAVLLRKPRSLAKLVHGIAKDSELPLTVKVRLGESEKKINVERVVKLLSAAGAASVIVHGRTMEQRYRKPADWQAISRVSNSSECAPVIGNGDILTQFEASRRMKESGCLAVLVGRGALIKPWIFKEYREDKELNPSSEERVSMYRRLYSLMKEHFGDDDIGRRKAWYFAPWHHSFFHRYRAFPESVYQERSLQHPLIMTRTDSFDPLMGEGSVHDLTPVERLLRNANENAHDAIANVLWEAASDAEAMQKLEVLQLEKGYVWEQEVKASPERGRSSGRDDGDERG</sequence>
<comment type="catalytic activity">
    <reaction evidence="11">
        <text>a 5,6-dihydrouridine in mRNA + NADP(+) = a uridine in mRNA + NADPH + H(+)</text>
        <dbReference type="Rhea" id="RHEA:69855"/>
        <dbReference type="Rhea" id="RHEA-COMP:14658"/>
        <dbReference type="Rhea" id="RHEA-COMP:17789"/>
        <dbReference type="ChEBI" id="CHEBI:15378"/>
        <dbReference type="ChEBI" id="CHEBI:57783"/>
        <dbReference type="ChEBI" id="CHEBI:58349"/>
        <dbReference type="ChEBI" id="CHEBI:65315"/>
        <dbReference type="ChEBI" id="CHEBI:74443"/>
    </reaction>
    <physiologicalReaction direction="right-to-left" evidence="11">
        <dbReference type="Rhea" id="RHEA:69857"/>
    </physiologicalReaction>
</comment>
<dbReference type="GO" id="GO:0003723">
    <property type="term" value="F:RNA binding"/>
    <property type="evidence" value="ECO:0007669"/>
    <property type="project" value="TreeGrafter"/>
</dbReference>
<evidence type="ECO:0000256" key="3">
    <source>
        <dbReference type="ARBA" id="ARBA00012376"/>
    </source>
</evidence>
<evidence type="ECO:0000313" key="15">
    <source>
        <dbReference type="EMBL" id="GAX82719.1"/>
    </source>
</evidence>
<dbReference type="SUPFAM" id="SSF51395">
    <property type="entry name" value="FMN-linked oxidoreductases"/>
    <property type="match status" value="1"/>
</dbReference>
<dbReference type="Proteomes" id="UP000232323">
    <property type="component" value="Unassembled WGS sequence"/>
</dbReference>